<keyword evidence="2" id="KW-1185">Reference proteome</keyword>
<name>A0A914KRL1_MELIC</name>
<organism evidence="2 3">
    <name type="scientific">Meloidogyne incognita</name>
    <name type="common">Southern root-knot nematode worm</name>
    <name type="synonym">Oxyuris incognita</name>
    <dbReference type="NCBI Taxonomy" id="6306"/>
    <lineage>
        <taxon>Eukaryota</taxon>
        <taxon>Metazoa</taxon>
        <taxon>Ecdysozoa</taxon>
        <taxon>Nematoda</taxon>
        <taxon>Chromadorea</taxon>
        <taxon>Rhabditida</taxon>
        <taxon>Tylenchina</taxon>
        <taxon>Tylenchomorpha</taxon>
        <taxon>Tylenchoidea</taxon>
        <taxon>Meloidogynidae</taxon>
        <taxon>Meloidogyninae</taxon>
        <taxon>Meloidogyne</taxon>
        <taxon>Meloidogyne incognita group</taxon>
    </lineage>
</organism>
<dbReference type="AlphaFoldDB" id="A0A914KRL1"/>
<reference evidence="3" key="1">
    <citation type="submission" date="2022-11" db="UniProtKB">
        <authorList>
            <consortium name="WormBaseParasite"/>
        </authorList>
    </citation>
    <scope>IDENTIFICATION</scope>
</reference>
<dbReference type="Proteomes" id="UP000887563">
    <property type="component" value="Unplaced"/>
</dbReference>
<evidence type="ECO:0000313" key="3">
    <source>
        <dbReference type="WBParaSite" id="Minc3s00066g03332"/>
    </source>
</evidence>
<evidence type="ECO:0000256" key="1">
    <source>
        <dbReference type="SAM" id="Phobius"/>
    </source>
</evidence>
<sequence>MAILTLVACEWKGTPEAVSIAISTPTTFRWLLCSSRSRWYLLDTLIILAFISSWTGIVVFITRWRFGFK</sequence>
<feature type="transmembrane region" description="Helical" evidence="1">
    <location>
        <begin position="39"/>
        <end position="61"/>
    </location>
</feature>
<protein>
    <submittedName>
        <fullName evidence="3">Candidate secreted effector</fullName>
    </submittedName>
</protein>
<keyword evidence="1" id="KW-1133">Transmembrane helix</keyword>
<dbReference type="WBParaSite" id="Minc3s00066g03332">
    <property type="protein sequence ID" value="Minc3s00066g03332"/>
    <property type="gene ID" value="Minc3s00066g03332"/>
</dbReference>
<evidence type="ECO:0000313" key="2">
    <source>
        <dbReference type="Proteomes" id="UP000887563"/>
    </source>
</evidence>
<accession>A0A914KRL1</accession>
<keyword evidence="1" id="KW-0812">Transmembrane</keyword>
<proteinExistence type="predicted"/>
<keyword evidence="1" id="KW-0472">Membrane</keyword>